<dbReference type="OrthoDB" id="10258585at2759"/>
<name>A0A316Z791_9BASI</name>
<dbReference type="InterPro" id="IPR012677">
    <property type="entry name" value="Nucleotide-bd_a/b_plait_sf"/>
</dbReference>
<accession>A0A316Z791</accession>
<dbReference type="FunFam" id="3.30.70.330:FF:000105">
    <property type="entry name" value="HIV Tat-specific factor 1 homolog"/>
    <property type="match status" value="1"/>
</dbReference>
<dbReference type="SUPFAM" id="SSF54928">
    <property type="entry name" value="RNA-binding domain, RBD"/>
    <property type="match status" value="2"/>
</dbReference>
<dbReference type="PANTHER" id="PTHR15608:SF0">
    <property type="entry name" value="HIV TAT-SPECIFIC FACTOR 1"/>
    <property type="match status" value="1"/>
</dbReference>
<feature type="region of interest" description="Disordered" evidence="7">
    <location>
        <begin position="107"/>
        <end position="136"/>
    </location>
</feature>
<evidence type="ECO:0000256" key="2">
    <source>
        <dbReference type="ARBA" id="ARBA00022664"/>
    </source>
</evidence>
<dbReference type="Proteomes" id="UP000245946">
    <property type="component" value="Unassembled WGS sequence"/>
</dbReference>
<proteinExistence type="inferred from homology"/>
<dbReference type="SMART" id="SM00360">
    <property type="entry name" value="RRM"/>
    <property type="match status" value="2"/>
</dbReference>
<dbReference type="PROSITE" id="PS50102">
    <property type="entry name" value="RRM"/>
    <property type="match status" value="1"/>
</dbReference>
<dbReference type="STRING" id="58919.A0A316Z791"/>
<evidence type="ECO:0000256" key="7">
    <source>
        <dbReference type="SAM" id="MobiDB-lite"/>
    </source>
</evidence>
<dbReference type="Gene3D" id="3.30.70.330">
    <property type="match status" value="2"/>
</dbReference>
<evidence type="ECO:0000256" key="6">
    <source>
        <dbReference type="PROSITE-ProRule" id="PRU00176"/>
    </source>
</evidence>
<comment type="similarity">
    <text evidence="1">Belongs to the HTATSF1 family.</text>
</comment>
<feature type="compositionally biased region" description="Basic and acidic residues" evidence="7">
    <location>
        <begin position="119"/>
        <end position="133"/>
    </location>
</feature>
<feature type="compositionally biased region" description="Low complexity" evidence="7">
    <location>
        <begin position="277"/>
        <end position="290"/>
    </location>
</feature>
<evidence type="ECO:0000256" key="5">
    <source>
        <dbReference type="ARBA" id="ARBA00023187"/>
    </source>
</evidence>
<feature type="domain" description="RRM" evidence="8">
    <location>
        <begin position="137"/>
        <end position="224"/>
    </location>
</feature>
<organism evidence="9 10">
    <name type="scientific">Tilletiopsis washingtonensis</name>
    <dbReference type="NCBI Taxonomy" id="58919"/>
    <lineage>
        <taxon>Eukaryota</taxon>
        <taxon>Fungi</taxon>
        <taxon>Dikarya</taxon>
        <taxon>Basidiomycota</taxon>
        <taxon>Ustilaginomycotina</taxon>
        <taxon>Exobasidiomycetes</taxon>
        <taxon>Entylomatales</taxon>
        <taxon>Entylomatales incertae sedis</taxon>
        <taxon>Tilletiopsis</taxon>
    </lineage>
</organism>
<dbReference type="RefSeq" id="XP_025597117.1">
    <property type="nucleotide sequence ID" value="XM_025740974.1"/>
</dbReference>
<dbReference type="GeneID" id="37268518"/>
<dbReference type="InterPro" id="IPR035979">
    <property type="entry name" value="RBD_domain_sf"/>
</dbReference>
<evidence type="ECO:0000256" key="3">
    <source>
        <dbReference type="ARBA" id="ARBA00022737"/>
    </source>
</evidence>
<dbReference type="CDD" id="cd12285">
    <property type="entry name" value="RRM3_RBM39_like"/>
    <property type="match status" value="1"/>
</dbReference>
<keyword evidence="10" id="KW-1185">Reference proteome</keyword>
<dbReference type="GO" id="GO:0005684">
    <property type="term" value="C:U2-type spliceosomal complex"/>
    <property type="evidence" value="ECO:0007669"/>
    <property type="project" value="TreeGrafter"/>
</dbReference>
<keyword evidence="5" id="KW-0508">mRNA splicing</keyword>
<keyword evidence="3" id="KW-0677">Repeat</keyword>
<dbReference type="Pfam" id="PF00076">
    <property type="entry name" value="RRM_1"/>
    <property type="match status" value="2"/>
</dbReference>
<gene>
    <name evidence="9" type="ORF">FA09DRAFT_320348</name>
</gene>
<dbReference type="GO" id="GO:0000398">
    <property type="term" value="P:mRNA splicing, via spliceosome"/>
    <property type="evidence" value="ECO:0007669"/>
    <property type="project" value="UniProtKB-ARBA"/>
</dbReference>
<dbReference type="InterPro" id="IPR034393">
    <property type="entry name" value="TatSF1-like"/>
</dbReference>
<keyword evidence="4 6" id="KW-0694">RNA-binding</keyword>
<dbReference type="PANTHER" id="PTHR15608">
    <property type="entry name" value="SPLICING FACTOR U2AF-ASSOCIATED PROTEIN 2"/>
    <property type="match status" value="1"/>
</dbReference>
<dbReference type="InterPro" id="IPR000504">
    <property type="entry name" value="RRM_dom"/>
</dbReference>
<feature type="compositionally biased region" description="Basic and acidic residues" evidence="7">
    <location>
        <begin position="400"/>
        <end position="409"/>
    </location>
</feature>
<dbReference type="AlphaFoldDB" id="A0A316Z791"/>
<feature type="region of interest" description="Disordered" evidence="7">
    <location>
        <begin position="215"/>
        <end position="291"/>
    </location>
</feature>
<keyword evidence="2" id="KW-0507">mRNA processing</keyword>
<feature type="compositionally biased region" description="Basic and acidic residues" evidence="7">
    <location>
        <begin position="227"/>
        <end position="254"/>
    </location>
</feature>
<sequence length="417" mass="45392">MSLPPRPTLPPPLLNATPDDARIYFDRASASWRCEVDDAAREQLGVAAVGVAEMEWQAQGERWKPVLDEEEVRRQQQAYGVSGVDEETPAAPIARRLAKRTAAEAEIDFTGASGPSKASKPESKEKQARERGPKQTTAVFVSGLPLDASVEEIAAVFERYGVLAEADDGKPRVRIYEDEQGRPKGEALVTYFKAESVELAVAVLDESCLRAAQGQQAPVMHVSKAQWKAEKGKKKEKEEEKKPKEKRTEQEKKEAKRRFEKLNGKLTAWDSDEDDFGPAGPSGAPALPGSGAAGGNEARIVVLEKMFTLAELAAEPTLLLDLKEDVREECEGFGKVTNCTLWDKEPQGIISVKFSTPAAAAACVQKMAGRFFGGRSIVAYLAAGKPKFRRSGAEDDAAEEAERADRFGEWLDGGGDE</sequence>
<evidence type="ECO:0000256" key="4">
    <source>
        <dbReference type="ARBA" id="ARBA00022884"/>
    </source>
</evidence>
<evidence type="ECO:0000256" key="1">
    <source>
        <dbReference type="ARBA" id="ARBA00007747"/>
    </source>
</evidence>
<evidence type="ECO:0000259" key="8">
    <source>
        <dbReference type="PROSITE" id="PS50102"/>
    </source>
</evidence>
<feature type="region of interest" description="Disordered" evidence="7">
    <location>
        <begin position="389"/>
        <end position="417"/>
    </location>
</feature>
<reference evidence="9 10" key="1">
    <citation type="journal article" date="2018" name="Mol. Biol. Evol.">
        <title>Broad Genomic Sampling Reveals a Smut Pathogenic Ancestry of the Fungal Clade Ustilaginomycotina.</title>
        <authorList>
            <person name="Kijpornyongpan T."/>
            <person name="Mondo S.J."/>
            <person name="Barry K."/>
            <person name="Sandor L."/>
            <person name="Lee J."/>
            <person name="Lipzen A."/>
            <person name="Pangilinan J."/>
            <person name="LaButti K."/>
            <person name="Hainaut M."/>
            <person name="Henrissat B."/>
            <person name="Grigoriev I.V."/>
            <person name="Spatafora J.W."/>
            <person name="Aime M.C."/>
        </authorList>
    </citation>
    <scope>NUCLEOTIDE SEQUENCE [LARGE SCALE GENOMIC DNA]</scope>
    <source>
        <strain evidence="9 10">MCA 4186</strain>
    </source>
</reference>
<dbReference type="GO" id="GO:0003723">
    <property type="term" value="F:RNA binding"/>
    <property type="evidence" value="ECO:0007669"/>
    <property type="project" value="UniProtKB-UniRule"/>
</dbReference>
<protein>
    <recommendedName>
        <fullName evidence="8">RRM domain-containing protein</fullName>
    </recommendedName>
</protein>
<evidence type="ECO:0000313" key="10">
    <source>
        <dbReference type="Proteomes" id="UP000245946"/>
    </source>
</evidence>
<evidence type="ECO:0000313" key="9">
    <source>
        <dbReference type="EMBL" id="PWN96838.1"/>
    </source>
</evidence>
<dbReference type="GO" id="GO:0005686">
    <property type="term" value="C:U2 snRNP"/>
    <property type="evidence" value="ECO:0007669"/>
    <property type="project" value="TreeGrafter"/>
</dbReference>
<dbReference type="EMBL" id="KZ819297">
    <property type="protein sequence ID" value="PWN96838.1"/>
    <property type="molecule type" value="Genomic_DNA"/>
</dbReference>